<reference evidence="1 2" key="1">
    <citation type="submission" date="2019-02" db="EMBL/GenBank/DDBJ databases">
        <title>Complete Genome Sequence and Methylome Analysis of Brevibacterium luteolum NEB1784.</title>
        <authorList>
            <person name="Fomenkov A."/>
            <person name="Roberts R.J."/>
        </authorList>
    </citation>
    <scope>NUCLEOTIDE SEQUENCE [LARGE SCALE GENOMIC DNA]</scope>
    <source>
        <strain evidence="1 2">NEB1784</strain>
    </source>
</reference>
<dbReference type="Pfam" id="PF07751">
    <property type="entry name" value="Abi_2"/>
    <property type="match status" value="1"/>
</dbReference>
<name>A0A6G8KWZ0_9MICO</name>
<dbReference type="Proteomes" id="UP000501518">
    <property type="component" value="Chromosome"/>
</dbReference>
<evidence type="ECO:0000313" key="1">
    <source>
        <dbReference type="EMBL" id="QIN29143.1"/>
    </source>
</evidence>
<gene>
    <name evidence="1" type="ORF">EW640_07560</name>
</gene>
<dbReference type="KEGG" id="blut:EW640_07560"/>
<dbReference type="InterPro" id="IPR011664">
    <property type="entry name" value="Abi_system_AbiD/AbiF-like"/>
</dbReference>
<dbReference type="EMBL" id="CP035810">
    <property type="protein sequence ID" value="QIN29143.1"/>
    <property type="molecule type" value="Genomic_DNA"/>
</dbReference>
<organism evidence="1 2">
    <name type="scientific">Brevibacterium luteolum</name>
    <dbReference type="NCBI Taxonomy" id="199591"/>
    <lineage>
        <taxon>Bacteria</taxon>
        <taxon>Bacillati</taxon>
        <taxon>Actinomycetota</taxon>
        <taxon>Actinomycetes</taxon>
        <taxon>Micrococcales</taxon>
        <taxon>Brevibacteriaceae</taxon>
        <taxon>Brevibacterium</taxon>
    </lineage>
</organism>
<protein>
    <submittedName>
        <fullName evidence="1">Abi family protein</fullName>
    </submittedName>
</protein>
<accession>A0A6G8KWZ0</accession>
<dbReference type="RefSeq" id="WP_165883573.1">
    <property type="nucleotide sequence ID" value="NZ_CP035810.1"/>
</dbReference>
<sequence length="219" mass="25190">MRASAVRHYCQKFDPAASFLSPRQFRETEPGSANLIVQNVLMHIFRHDEPYVKDRLREIAEVRGVAVPKSYEKASHELCVELASVLPLWAVIDSFSLGLLGHFIMCCDTDREEPVWREVANDLGISARVFETQIKSLAYLRNLVAHHARLWRRPTVDSPRAPKIFKARLRDTDNKSMYWAFLNLATFLPSDIRMKFADELDALVKEDDLYHYGVTRVGA</sequence>
<proteinExistence type="predicted"/>
<evidence type="ECO:0000313" key="2">
    <source>
        <dbReference type="Proteomes" id="UP000501518"/>
    </source>
</evidence>
<dbReference type="AlphaFoldDB" id="A0A6G8KWZ0"/>